<feature type="compositionally biased region" description="Low complexity" evidence="10">
    <location>
        <begin position="258"/>
        <end position="267"/>
    </location>
</feature>
<feature type="domain" description="POTRA" evidence="11">
    <location>
        <begin position="40"/>
        <end position="109"/>
    </location>
</feature>
<dbReference type="Gene3D" id="3.40.50.11690">
    <property type="entry name" value="Cell division protein FtsQ/DivIB"/>
    <property type="match status" value="1"/>
</dbReference>
<evidence type="ECO:0000256" key="3">
    <source>
        <dbReference type="ARBA" id="ARBA00022519"/>
    </source>
</evidence>
<keyword evidence="3 9" id="KW-0997">Cell inner membrane</keyword>
<dbReference type="InterPro" id="IPR034746">
    <property type="entry name" value="POTRA"/>
</dbReference>
<evidence type="ECO:0000313" key="13">
    <source>
        <dbReference type="Proteomes" id="UP001297600"/>
    </source>
</evidence>
<dbReference type="InterPro" id="IPR005548">
    <property type="entry name" value="Cell_div_FtsQ/DivIB_C"/>
</dbReference>
<reference evidence="12 13" key="1">
    <citation type="submission" date="2022-02" db="EMBL/GenBank/DDBJ databases">
        <title>Mesosutterella porci, a novel member of the family Sutterellaceae from pig feces.</title>
        <authorList>
            <person name="Wylensek D."/>
            <person name="Clavel T."/>
        </authorList>
    </citation>
    <scope>NUCLEOTIDE SEQUENCE [LARGE SCALE GENOMIC DNA]</scope>
    <source>
        <strain evidence="13">oilRF-744-wt-GAM-9</strain>
    </source>
</reference>
<keyword evidence="2 9" id="KW-1003">Cell membrane</keyword>
<keyword evidence="8 9" id="KW-0131">Cell cycle</keyword>
<dbReference type="EMBL" id="JAKNCT010000008">
    <property type="protein sequence ID" value="MCG5031261.1"/>
    <property type="molecule type" value="Genomic_DNA"/>
</dbReference>
<evidence type="ECO:0000256" key="5">
    <source>
        <dbReference type="ARBA" id="ARBA00022692"/>
    </source>
</evidence>
<evidence type="ECO:0000256" key="1">
    <source>
        <dbReference type="ARBA" id="ARBA00004370"/>
    </source>
</evidence>
<evidence type="ECO:0000256" key="2">
    <source>
        <dbReference type="ARBA" id="ARBA00022475"/>
    </source>
</evidence>
<evidence type="ECO:0000256" key="4">
    <source>
        <dbReference type="ARBA" id="ARBA00022618"/>
    </source>
</evidence>
<dbReference type="InterPro" id="IPR013685">
    <property type="entry name" value="POTRA_FtsQ_type"/>
</dbReference>
<evidence type="ECO:0000313" key="12">
    <source>
        <dbReference type="EMBL" id="MCG5031261.1"/>
    </source>
</evidence>
<evidence type="ECO:0000256" key="8">
    <source>
        <dbReference type="ARBA" id="ARBA00023306"/>
    </source>
</evidence>
<comment type="subcellular location">
    <subcellularLocation>
        <location evidence="9">Cell inner membrane</location>
        <topology evidence="9">Single-pass type II membrane protein</topology>
    </subcellularLocation>
    <subcellularLocation>
        <location evidence="1">Membrane</location>
    </subcellularLocation>
    <text evidence="9">Localizes to the division septum.</text>
</comment>
<evidence type="ECO:0000256" key="7">
    <source>
        <dbReference type="ARBA" id="ARBA00023136"/>
    </source>
</evidence>
<dbReference type="Pfam" id="PF03799">
    <property type="entry name" value="FtsQ_DivIB_C"/>
    <property type="match status" value="1"/>
</dbReference>
<dbReference type="InterPro" id="IPR026579">
    <property type="entry name" value="FtsQ"/>
</dbReference>
<dbReference type="PANTHER" id="PTHR35851:SF1">
    <property type="entry name" value="CELL DIVISION PROTEIN FTSQ"/>
    <property type="match status" value="1"/>
</dbReference>
<protein>
    <recommendedName>
        <fullName evidence="9">Cell division protein FtsQ</fullName>
    </recommendedName>
</protein>
<dbReference type="RefSeq" id="WP_237978993.1">
    <property type="nucleotide sequence ID" value="NZ_JAKNCT010000008.1"/>
</dbReference>
<dbReference type="HAMAP" id="MF_00911">
    <property type="entry name" value="FtsQ_subfam"/>
    <property type="match status" value="1"/>
</dbReference>
<dbReference type="InterPro" id="IPR045335">
    <property type="entry name" value="FtsQ_C_sf"/>
</dbReference>
<dbReference type="PANTHER" id="PTHR35851">
    <property type="entry name" value="CELL DIVISION PROTEIN FTSQ"/>
    <property type="match status" value="1"/>
</dbReference>
<feature type="transmembrane region" description="Helical" evidence="9">
    <location>
        <begin position="12"/>
        <end position="31"/>
    </location>
</feature>
<keyword evidence="6 9" id="KW-1133">Transmembrane helix</keyword>
<keyword evidence="7 9" id="KW-0472">Membrane</keyword>
<dbReference type="Pfam" id="PF08478">
    <property type="entry name" value="POTRA_1"/>
    <property type="match status" value="1"/>
</dbReference>
<organism evidence="12 13">
    <name type="scientific">Mesosutterella porci</name>
    <dbReference type="NCBI Taxonomy" id="2915351"/>
    <lineage>
        <taxon>Bacteria</taxon>
        <taxon>Pseudomonadati</taxon>
        <taxon>Pseudomonadota</taxon>
        <taxon>Betaproteobacteria</taxon>
        <taxon>Burkholderiales</taxon>
        <taxon>Sutterellaceae</taxon>
        <taxon>Mesosutterella</taxon>
    </lineage>
</organism>
<keyword evidence="5 9" id="KW-0812">Transmembrane</keyword>
<feature type="region of interest" description="Disordered" evidence="10">
    <location>
        <begin position="250"/>
        <end position="279"/>
    </location>
</feature>
<keyword evidence="4 9" id="KW-0132">Cell division</keyword>
<gene>
    <name evidence="9" type="primary">ftsQ</name>
    <name evidence="12" type="ORF">MAF45_07385</name>
</gene>
<comment type="function">
    <text evidence="9">Essential cell division protein. May link together the upstream cell division proteins, which are predominantly cytoplasmic, with the downstream cell division proteins, which are predominantly periplasmic. May control correct divisome assembly.</text>
</comment>
<comment type="subunit">
    <text evidence="9">Part of a complex composed of FtsB, FtsL and FtsQ.</text>
</comment>
<evidence type="ECO:0000259" key="11">
    <source>
        <dbReference type="PROSITE" id="PS51779"/>
    </source>
</evidence>
<dbReference type="PROSITE" id="PS51779">
    <property type="entry name" value="POTRA"/>
    <property type="match status" value="1"/>
</dbReference>
<evidence type="ECO:0000256" key="9">
    <source>
        <dbReference type="HAMAP-Rule" id="MF_00911"/>
    </source>
</evidence>
<comment type="caution">
    <text evidence="12">The sequence shown here is derived from an EMBL/GenBank/DDBJ whole genome shotgun (WGS) entry which is preliminary data.</text>
</comment>
<evidence type="ECO:0000256" key="6">
    <source>
        <dbReference type="ARBA" id="ARBA00022989"/>
    </source>
</evidence>
<evidence type="ECO:0000256" key="10">
    <source>
        <dbReference type="SAM" id="MobiDB-lite"/>
    </source>
</evidence>
<dbReference type="Gene3D" id="3.10.20.310">
    <property type="entry name" value="membrane protein fhac"/>
    <property type="match status" value="1"/>
</dbReference>
<accession>A0ABS9MRK0</accession>
<name>A0ABS9MRK0_9BURK</name>
<proteinExistence type="inferred from homology"/>
<sequence>MQETTGAKRQIRRGAGIVMMLCLAALAWLAGDYVVHRPYFSIRTIEIVGETDFIDCPALEKSLWEGLRGNYFTADIDALRGVAEAVPWVSRASVERVWPDALRVTIVRRRAAALWGGTRLLSDRGEIFAPKEVKASEAQKLPRFSGPDPMAPQVVEMFGVLEPLARRLGADVEELSVTDRGAWSMKIEGGSVPETRIILGRETHDSSAGSRFALVVAHYGEVARMMGGPPAQIDARYVNAFAATMPDPAKIAAHEQKQAAAEAQAAQPKDAGKADGPAV</sequence>
<keyword evidence="13" id="KW-1185">Reference proteome</keyword>
<dbReference type="Proteomes" id="UP001297600">
    <property type="component" value="Unassembled WGS sequence"/>
</dbReference>
<comment type="similarity">
    <text evidence="9">Belongs to the FtsQ/DivIB family. FtsQ subfamily.</text>
</comment>